<dbReference type="GO" id="GO:0005886">
    <property type="term" value="C:plasma membrane"/>
    <property type="evidence" value="ECO:0007669"/>
    <property type="project" value="TreeGrafter"/>
</dbReference>
<dbReference type="GO" id="GO:0007189">
    <property type="term" value="P:adenylate cyclase-activating G protein-coupled receptor signaling pathway"/>
    <property type="evidence" value="ECO:0007669"/>
    <property type="project" value="TreeGrafter"/>
</dbReference>
<feature type="transmembrane region" description="Helical" evidence="5">
    <location>
        <begin position="315"/>
        <end position="335"/>
    </location>
</feature>
<protein>
    <recommendedName>
        <fullName evidence="8">Glucose receptor Git3 N-terminal domain-containing protein</fullName>
    </recommendedName>
</protein>
<dbReference type="PANTHER" id="PTHR23112:SF37">
    <property type="entry name" value="G PROTEIN-COUPLED RECEPTOR GPR1"/>
    <property type="match status" value="1"/>
</dbReference>
<comment type="caution">
    <text evidence="6">The sequence shown here is derived from an EMBL/GenBank/DDBJ whole genome shotgun (WGS) entry which is preliminary data.</text>
</comment>
<proteinExistence type="predicted"/>
<dbReference type="Pfam" id="PF00001">
    <property type="entry name" value="7tm_1"/>
    <property type="match status" value="1"/>
</dbReference>
<evidence type="ECO:0000256" key="3">
    <source>
        <dbReference type="ARBA" id="ARBA00022989"/>
    </source>
</evidence>
<evidence type="ECO:0000256" key="4">
    <source>
        <dbReference type="ARBA" id="ARBA00023136"/>
    </source>
</evidence>
<dbReference type="EMBL" id="JAFIMR010000028">
    <property type="protein sequence ID" value="KAI1861923.1"/>
    <property type="molecule type" value="Genomic_DNA"/>
</dbReference>
<dbReference type="Gene3D" id="1.20.1070.10">
    <property type="entry name" value="Rhodopsin 7-helix transmembrane proteins"/>
    <property type="match status" value="1"/>
</dbReference>
<evidence type="ECO:0008006" key="8">
    <source>
        <dbReference type="Google" id="ProtNLM"/>
    </source>
</evidence>
<feature type="transmembrane region" description="Helical" evidence="5">
    <location>
        <begin position="124"/>
        <end position="146"/>
    </location>
</feature>
<sequence length="462" mass="51575">MASHLPTESSTLSPLPELLRDGLIAVTVFGFLSIVTTTLLITYITYRLVKWERVVRRPSSRRTVYSIEDYRNCARSDDLSLGLEERHYHQLKTKSKEPLSEPATPLKQDEFPTAAKLDVKWNPVLMLVYNLLYANLMEALAFLLSVAWLRHDGIIVPSAACWTQGWFMQVGKLVSSGMLVLISINSYSTIVRGYKPSRRVIYIATAAVWVIAITLPLSSVLTTKNGIDHGGFYARAGAWCWVNQAYGTEALWLEYFWIFLAMGLTVLLLGVTLFSMLWNNQSARHLPSQVSATASGMELREKDEPPKPSGQHPAFLAYQAIYILCTAPLAISRMAAMGGVKAGWTFYSISGSLIASHGTFLLHLSIFCVISPQTCTGRWWHYPNLQTYITTLGIMTFEKPDSTGFLLCVRQREGMEIWSWFEEANSLRSSIRRIVTALGGGLGGLPGLTQLMDFLNIIITAL</sequence>
<dbReference type="Proteomes" id="UP000829685">
    <property type="component" value="Unassembled WGS sequence"/>
</dbReference>
<evidence type="ECO:0000256" key="2">
    <source>
        <dbReference type="ARBA" id="ARBA00022692"/>
    </source>
</evidence>
<dbReference type="SUPFAM" id="SSF81321">
    <property type="entry name" value="Family A G protein-coupled receptor-like"/>
    <property type="match status" value="1"/>
</dbReference>
<keyword evidence="4 5" id="KW-0472">Membrane</keyword>
<reference evidence="6" key="1">
    <citation type="submission" date="2021-03" db="EMBL/GenBank/DDBJ databases">
        <title>Revisited historic fungal species revealed as producer of novel bioactive compounds through whole genome sequencing and comparative genomics.</title>
        <authorList>
            <person name="Vignolle G.A."/>
            <person name="Hochenegger N."/>
            <person name="Mach R.L."/>
            <person name="Mach-Aigner A.R."/>
            <person name="Javad Rahimi M."/>
            <person name="Salim K.A."/>
            <person name="Chan C.M."/>
            <person name="Lim L.B.L."/>
            <person name="Cai F."/>
            <person name="Druzhinina I.S."/>
            <person name="U'Ren J.M."/>
            <person name="Derntl C."/>
        </authorList>
    </citation>
    <scope>NUCLEOTIDE SEQUENCE</scope>
    <source>
        <strain evidence="6">TUCIM 5799</strain>
    </source>
</reference>
<keyword evidence="2 5" id="KW-0812">Transmembrane</keyword>
<gene>
    <name evidence="6" type="ORF">JX265_009426</name>
</gene>
<evidence type="ECO:0000256" key="1">
    <source>
        <dbReference type="ARBA" id="ARBA00004141"/>
    </source>
</evidence>
<dbReference type="PANTHER" id="PTHR23112">
    <property type="entry name" value="G PROTEIN-COUPLED RECEPTOR 157-RELATED"/>
    <property type="match status" value="1"/>
</dbReference>
<keyword evidence="3 5" id="KW-1133">Transmembrane helix</keyword>
<organism evidence="6 7">
    <name type="scientific">Neoarthrinium moseri</name>
    <dbReference type="NCBI Taxonomy" id="1658444"/>
    <lineage>
        <taxon>Eukaryota</taxon>
        <taxon>Fungi</taxon>
        <taxon>Dikarya</taxon>
        <taxon>Ascomycota</taxon>
        <taxon>Pezizomycotina</taxon>
        <taxon>Sordariomycetes</taxon>
        <taxon>Xylariomycetidae</taxon>
        <taxon>Amphisphaeriales</taxon>
        <taxon>Apiosporaceae</taxon>
        <taxon>Neoarthrinium</taxon>
    </lineage>
</organism>
<evidence type="ECO:0000256" key="5">
    <source>
        <dbReference type="SAM" id="Phobius"/>
    </source>
</evidence>
<feature type="transmembrane region" description="Helical" evidence="5">
    <location>
        <begin position="347"/>
        <end position="370"/>
    </location>
</feature>
<evidence type="ECO:0000313" key="7">
    <source>
        <dbReference type="Proteomes" id="UP000829685"/>
    </source>
</evidence>
<name>A0A9Q0ALQ7_9PEZI</name>
<feature type="transmembrane region" description="Helical" evidence="5">
    <location>
        <begin position="166"/>
        <end position="188"/>
    </location>
</feature>
<keyword evidence="7" id="KW-1185">Reference proteome</keyword>
<feature type="transmembrane region" description="Helical" evidence="5">
    <location>
        <begin position="22"/>
        <end position="46"/>
    </location>
</feature>
<feature type="transmembrane region" description="Helical" evidence="5">
    <location>
        <begin position="200"/>
        <end position="221"/>
    </location>
</feature>
<evidence type="ECO:0000313" key="6">
    <source>
        <dbReference type="EMBL" id="KAI1861923.1"/>
    </source>
</evidence>
<comment type="subcellular location">
    <subcellularLocation>
        <location evidence="1">Membrane</location>
        <topology evidence="1">Multi-pass membrane protein</topology>
    </subcellularLocation>
</comment>
<dbReference type="AlphaFoldDB" id="A0A9Q0ALQ7"/>
<dbReference type="CDD" id="cd00637">
    <property type="entry name" value="7tm_classA_rhodopsin-like"/>
    <property type="match status" value="1"/>
</dbReference>
<dbReference type="InterPro" id="IPR000276">
    <property type="entry name" value="GPCR_Rhodpsn"/>
</dbReference>
<accession>A0A9Q0ALQ7</accession>
<dbReference type="GO" id="GO:0004930">
    <property type="term" value="F:G protein-coupled receptor activity"/>
    <property type="evidence" value="ECO:0007669"/>
    <property type="project" value="InterPro"/>
</dbReference>
<feature type="transmembrane region" description="Helical" evidence="5">
    <location>
        <begin position="255"/>
        <end position="278"/>
    </location>
</feature>